<dbReference type="EMBL" id="FCQH01000011">
    <property type="protein sequence ID" value="CVL00360.1"/>
    <property type="molecule type" value="Genomic_DNA"/>
</dbReference>
<reference evidence="7" key="1">
    <citation type="journal article" date="2016" name="Genome Biol. Evol.">
        <title>Comparative 'omics' of the Fusarium fujikuroi species complex highlights differences in genetic potential and metabolite synthesis.</title>
        <authorList>
            <person name="Niehaus E.-M."/>
            <person name="Muensterkoetter M."/>
            <person name="Proctor R.H."/>
            <person name="Brown D.W."/>
            <person name="Sharon A."/>
            <person name="Idan Y."/>
            <person name="Oren-Young L."/>
            <person name="Sieber C.M."/>
            <person name="Novak O."/>
            <person name="Pencik A."/>
            <person name="Tarkowska D."/>
            <person name="Hromadova K."/>
            <person name="Freeman S."/>
            <person name="Maymon M."/>
            <person name="Elazar M."/>
            <person name="Youssef S.A."/>
            <person name="El-Shabrawy E.S.M."/>
            <person name="Shalaby A.B.A."/>
            <person name="Houterman P."/>
            <person name="Brock N.L."/>
            <person name="Burkhardt I."/>
            <person name="Tsavkelova E.A."/>
            <person name="Dickschat J.S."/>
            <person name="Galuszka P."/>
            <person name="Gueldener U."/>
            <person name="Tudzynski B."/>
        </authorList>
    </citation>
    <scope>NUCLEOTIDE SEQUENCE [LARGE SCALE GENOMIC DNA]</scope>
    <source>
        <strain evidence="7">MRC7560</strain>
    </source>
</reference>
<dbReference type="AlphaFoldDB" id="A0A1L7TNZ2"/>
<dbReference type="InterPro" id="IPR001155">
    <property type="entry name" value="OxRdtase_FMN_N"/>
</dbReference>
<dbReference type="GeneID" id="65089093"/>
<evidence type="ECO:0000256" key="2">
    <source>
        <dbReference type="ARBA" id="ARBA00022630"/>
    </source>
</evidence>
<comment type="caution">
    <text evidence="6">The sequence shown here is derived from an EMBL/GenBank/DDBJ whole genome shotgun (WGS) entry which is preliminary data.</text>
</comment>
<evidence type="ECO:0000256" key="4">
    <source>
        <dbReference type="ARBA" id="ARBA00023002"/>
    </source>
</evidence>
<dbReference type="VEuPathDB" id="FungiDB:FMAN_09835"/>
<dbReference type="Proteomes" id="UP000184255">
    <property type="component" value="Unassembled WGS sequence"/>
</dbReference>
<protein>
    <submittedName>
        <fullName evidence="6">Related to NADH oxidase</fullName>
    </submittedName>
</protein>
<keyword evidence="3" id="KW-0288">FMN</keyword>
<dbReference type="RefSeq" id="XP_041686322.1">
    <property type="nucleotide sequence ID" value="XM_041820442.1"/>
</dbReference>
<feature type="domain" description="NADH:flavin oxidoreductase/NADH oxidase N-terminal" evidence="5">
    <location>
        <begin position="134"/>
        <end position="347"/>
    </location>
</feature>
<evidence type="ECO:0000259" key="5">
    <source>
        <dbReference type="Pfam" id="PF00724"/>
    </source>
</evidence>
<accession>A0A1L7TNZ2</accession>
<organism evidence="6 7">
    <name type="scientific">Fusarium mangiferae</name>
    <name type="common">Mango malformation disease fungus</name>
    <dbReference type="NCBI Taxonomy" id="192010"/>
    <lineage>
        <taxon>Eukaryota</taxon>
        <taxon>Fungi</taxon>
        <taxon>Dikarya</taxon>
        <taxon>Ascomycota</taxon>
        <taxon>Pezizomycotina</taxon>
        <taxon>Sordariomycetes</taxon>
        <taxon>Hypocreomycetidae</taxon>
        <taxon>Hypocreales</taxon>
        <taxon>Nectriaceae</taxon>
        <taxon>Fusarium</taxon>
        <taxon>Fusarium fujikuroi species complex</taxon>
    </lineage>
</organism>
<dbReference type="GO" id="GO:0010181">
    <property type="term" value="F:FMN binding"/>
    <property type="evidence" value="ECO:0007669"/>
    <property type="project" value="InterPro"/>
</dbReference>
<keyword evidence="7" id="KW-1185">Reference proteome</keyword>
<gene>
    <name evidence="6" type="ORF">FMAN_09835</name>
</gene>
<name>A0A1L7TNZ2_FUSMA</name>
<dbReference type="InterPro" id="IPR051799">
    <property type="entry name" value="NADH_flavin_oxidoreductase"/>
</dbReference>
<dbReference type="PANTHER" id="PTHR43656:SF2">
    <property type="entry name" value="BINDING OXIDOREDUCTASE, PUTATIVE (AFU_ORTHOLOGUE AFUA_2G08260)-RELATED"/>
    <property type="match status" value="1"/>
</dbReference>
<evidence type="ECO:0000256" key="3">
    <source>
        <dbReference type="ARBA" id="ARBA00022643"/>
    </source>
</evidence>
<evidence type="ECO:0000313" key="7">
    <source>
        <dbReference type="Proteomes" id="UP000184255"/>
    </source>
</evidence>
<dbReference type="SUPFAM" id="SSF51395">
    <property type="entry name" value="FMN-linked oxidoreductases"/>
    <property type="match status" value="1"/>
</dbReference>
<evidence type="ECO:0000313" key="6">
    <source>
        <dbReference type="EMBL" id="CVL00360.1"/>
    </source>
</evidence>
<proteinExistence type="inferred from homology"/>
<sequence length="387" mass="41743">MASCEAPTGSQLRLPCGLVLKNRLVKSAISEKVAIDNLPGPSHLKIYRTWAEGGWAALITGNISVDDTYLSTVSDVALSASNVAVTLEKWSHPGRQSPLGAGKKGFFTKNIAPSAIPLNLGNSLVARCACALVFGTPRAMTENYIDRVIAAFVSAANMAFRAGFQGVEVHAGHGFLLSQFLSSSWNEREDQFGGSPENRAEIVLRVIRAIRDRVLTTFCIGVKINTAGVRDTTQYSDMIRQIELIKEEKIDYINLSGGSFEDPKMLFPSQSISPTATFGSATQDAFFLQASRDISSKFPDLTLILTGGFRSQAAIHSALDSGACSMVGIGRPAIKYPDLPKRAFSEEPTQVNFDVEAVPSSGWMGTKIRSLGAAAEVKYWAEALQRL</sequence>
<dbReference type="Pfam" id="PF00724">
    <property type="entry name" value="Oxidored_FMN"/>
    <property type="match status" value="1"/>
</dbReference>
<comment type="similarity">
    <text evidence="1">Belongs to the NADH:flavin oxidoreductase/NADH oxidase family.</text>
</comment>
<dbReference type="GO" id="GO:0016491">
    <property type="term" value="F:oxidoreductase activity"/>
    <property type="evidence" value="ECO:0007669"/>
    <property type="project" value="UniProtKB-KW"/>
</dbReference>
<dbReference type="Gene3D" id="3.20.20.70">
    <property type="entry name" value="Aldolase class I"/>
    <property type="match status" value="1"/>
</dbReference>
<keyword evidence="4" id="KW-0560">Oxidoreductase</keyword>
<keyword evidence="2" id="KW-0285">Flavoprotein</keyword>
<dbReference type="PANTHER" id="PTHR43656">
    <property type="entry name" value="BINDING OXIDOREDUCTASE, PUTATIVE (AFU_ORTHOLOGUE AFUA_2G08260)-RELATED"/>
    <property type="match status" value="1"/>
</dbReference>
<dbReference type="InterPro" id="IPR013785">
    <property type="entry name" value="Aldolase_TIM"/>
</dbReference>
<evidence type="ECO:0000256" key="1">
    <source>
        <dbReference type="ARBA" id="ARBA00005979"/>
    </source>
</evidence>